<evidence type="ECO:0000313" key="3">
    <source>
        <dbReference type="EMBL" id="GAL85190.1"/>
    </source>
</evidence>
<dbReference type="PANTHER" id="PTHR33371:SF4">
    <property type="entry name" value="INTERMEMBRANE PHOSPHOLIPID TRANSPORT SYSTEM BINDING PROTEIN MLAD"/>
    <property type="match status" value="1"/>
</dbReference>
<keyword evidence="4" id="KW-1185">Reference proteome</keyword>
<evidence type="ECO:0000259" key="2">
    <source>
        <dbReference type="Pfam" id="PF02470"/>
    </source>
</evidence>
<organism evidence="3 4">
    <name type="scientific">Sporocytophaga myxococcoides</name>
    <dbReference type="NCBI Taxonomy" id="153721"/>
    <lineage>
        <taxon>Bacteria</taxon>
        <taxon>Pseudomonadati</taxon>
        <taxon>Bacteroidota</taxon>
        <taxon>Cytophagia</taxon>
        <taxon>Cytophagales</taxon>
        <taxon>Cytophagaceae</taxon>
        <taxon>Sporocytophaga</taxon>
    </lineage>
</organism>
<dbReference type="eggNOG" id="COG1463">
    <property type="taxonomic scope" value="Bacteria"/>
</dbReference>
<name>A0A098LE12_9BACT</name>
<keyword evidence="1" id="KW-0472">Membrane</keyword>
<comment type="caution">
    <text evidence="3">The sequence shown here is derived from an EMBL/GenBank/DDBJ whole genome shotgun (WGS) entry which is preliminary data.</text>
</comment>
<dbReference type="EMBL" id="BBLT01000004">
    <property type="protein sequence ID" value="GAL85190.1"/>
    <property type="molecule type" value="Genomic_DNA"/>
</dbReference>
<dbReference type="STRING" id="153721.MYP_2419"/>
<accession>A0A098LE12</accession>
<reference evidence="3 4" key="1">
    <citation type="submission" date="2014-09" db="EMBL/GenBank/DDBJ databases">
        <title>Sporocytophaga myxococcoides PG-01 genome sequencing.</title>
        <authorList>
            <person name="Liu L."/>
            <person name="Gao P.J."/>
            <person name="Chen G.J."/>
            <person name="Wang L.S."/>
        </authorList>
    </citation>
    <scope>NUCLEOTIDE SEQUENCE [LARGE SCALE GENOMIC DNA]</scope>
    <source>
        <strain evidence="3 4">PG-01</strain>
    </source>
</reference>
<dbReference type="Proteomes" id="UP000030185">
    <property type="component" value="Unassembled WGS sequence"/>
</dbReference>
<proteinExistence type="predicted"/>
<dbReference type="OrthoDB" id="9771725at2"/>
<evidence type="ECO:0000313" key="4">
    <source>
        <dbReference type="Proteomes" id="UP000030185"/>
    </source>
</evidence>
<keyword evidence="1" id="KW-1133">Transmembrane helix</keyword>
<dbReference type="PANTHER" id="PTHR33371">
    <property type="entry name" value="INTERMEMBRANE PHOSPHOLIPID TRANSPORT SYSTEM BINDING PROTEIN MLAD-RELATED"/>
    <property type="match status" value="1"/>
</dbReference>
<dbReference type="InterPro" id="IPR003399">
    <property type="entry name" value="Mce/MlaD"/>
</dbReference>
<sequence>MKKKRILDRIKLGVFMLLGIVLLTVLIFYIGSNQQMFGTKRKLIANFKNVGGLKEGNAVRYSGVEIGSVESIQIISDSNIRVTMAVDKNSSEFIKKDSKASISNEGLLGTKYVNISPGTPEELSLGTGEEISTTEPLDLDRLLAELNETGTNAKHITDNINTMTERINNGEGTLGTLLTNKQLLNQVQEMVLAFEQTGKKTKRASENMIQLTDSLKIASGNAITASSNIVSFSEKLDNDSSTLGKFIADTVMAQNVDKTMNKINTVADDVGLTSCRVRNSWIIRLFGKN</sequence>
<dbReference type="Pfam" id="PF02470">
    <property type="entry name" value="MlaD"/>
    <property type="match status" value="1"/>
</dbReference>
<gene>
    <name evidence="3" type="ORF">MYP_2419</name>
</gene>
<dbReference type="AlphaFoldDB" id="A0A098LE12"/>
<feature type="transmembrane region" description="Helical" evidence="1">
    <location>
        <begin position="12"/>
        <end position="31"/>
    </location>
</feature>
<keyword evidence="1" id="KW-0812">Transmembrane</keyword>
<dbReference type="RefSeq" id="WP_045463355.1">
    <property type="nucleotide sequence ID" value="NZ_BBLT01000004.1"/>
</dbReference>
<feature type="domain" description="Mce/MlaD" evidence="2">
    <location>
        <begin position="42"/>
        <end position="118"/>
    </location>
</feature>
<protein>
    <submittedName>
        <fullName evidence="3">Mammalian cell entry related domain protein</fullName>
    </submittedName>
</protein>
<dbReference type="InterPro" id="IPR052336">
    <property type="entry name" value="MlaD_Phospholipid_Transporter"/>
</dbReference>
<evidence type="ECO:0000256" key="1">
    <source>
        <dbReference type="SAM" id="Phobius"/>
    </source>
</evidence>